<name>A0A1Y6G6V8_9HYPH</name>
<dbReference type="Proteomes" id="UP000194474">
    <property type="component" value="Unassembled WGS sequence"/>
</dbReference>
<dbReference type="EMBL" id="FXWK01000002">
    <property type="protein sequence ID" value="SMQ85494.1"/>
    <property type="molecule type" value="Genomic_DNA"/>
</dbReference>
<accession>A0A1Y6G6V8</accession>
<sequence length="35" mass="3875">MRELKDSALLKSQVYVAGSFSGKGELTIHTQPRAR</sequence>
<evidence type="ECO:0000313" key="1">
    <source>
        <dbReference type="EMBL" id="SMQ85494.1"/>
    </source>
</evidence>
<dbReference type="AlphaFoldDB" id="A0A1Y6G6V8"/>
<protein>
    <submittedName>
        <fullName evidence="1">Uncharacterized protein</fullName>
    </submittedName>
</protein>
<evidence type="ECO:0000313" key="2">
    <source>
        <dbReference type="Proteomes" id="UP000194474"/>
    </source>
</evidence>
<keyword evidence="2" id="KW-1185">Reference proteome</keyword>
<organism evidence="1 2">
    <name type="scientific">Devosia lucknowensis</name>
    <dbReference type="NCBI Taxonomy" id="1096929"/>
    <lineage>
        <taxon>Bacteria</taxon>
        <taxon>Pseudomonadati</taxon>
        <taxon>Pseudomonadota</taxon>
        <taxon>Alphaproteobacteria</taxon>
        <taxon>Hyphomicrobiales</taxon>
        <taxon>Devosiaceae</taxon>
        <taxon>Devosia</taxon>
    </lineage>
</organism>
<reference evidence="2" key="1">
    <citation type="submission" date="2017-04" db="EMBL/GenBank/DDBJ databases">
        <authorList>
            <person name="Varghese N."/>
            <person name="Submissions S."/>
        </authorList>
    </citation>
    <scope>NUCLEOTIDE SEQUENCE [LARGE SCALE GENOMIC DNA]</scope>
</reference>
<proteinExistence type="predicted"/>
<gene>
    <name evidence="1" type="ORF">SAMN06295905_2771</name>
</gene>